<evidence type="ECO:0000259" key="3">
    <source>
        <dbReference type="Pfam" id="PF25137"/>
    </source>
</evidence>
<name>A0A0A1UFG4_ENTIV</name>
<dbReference type="CDD" id="cd08187">
    <property type="entry name" value="BDH"/>
    <property type="match status" value="1"/>
</dbReference>
<dbReference type="EC" id="1.4.1.1" evidence="4"/>
<dbReference type="FunFam" id="3.40.50.1970:FF:000003">
    <property type="entry name" value="Alcohol dehydrogenase, iron-containing"/>
    <property type="match status" value="1"/>
</dbReference>
<reference evidence="4 5" key="1">
    <citation type="submission" date="2012-10" db="EMBL/GenBank/DDBJ databases">
        <authorList>
            <person name="Zafar N."/>
            <person name="Inman J."/>
            <person name="Hall N."/>
            <person name="Lorenzi H."/>
            <person name="Caler E."/>
        </authorList>
    </citation>
    <scope>NUCLEOTIDE SEQUENCE [LARGE SCALE GENOMIC DNA]</scope>
    <source>
        <strain evidence="4 5">IP1</strain>
    </source>
</reference>
<keyword evidence="5" id="KW-1185">Reference proteome</keyword>
<dbReference type="PANTHER" id="PTHR43633:SF1">
    <property type="entry name" value="ALCOHOL DEHYDROGENASE YQHD"/>
    <property type="match status" value="1"/>
</dbReference>
<dbReference type="Pfam" id="PF00465">
    <property type="entry name" value="Fe-ADH"/>
    <property type="match status" value="1"/>
</dbReference>
<dbReference type="GeneID" id="14890602"/>
<dbReference type="Gene3D" id="1.20.1090.10">
    <property type="entry name" value="Dehydroquinate synthase-like - alpha domain"/>
    <property type="match status" value="1"/>
</dbReference>
<dbReference type="Gene3D" id="3.40.50.1970">
    <property type="match status" value="1"/>
</dbReference>
<dbReference type="InterPro" id="IPR001670">
    <property type="entry name" value="ADH_Fe/GldA"/>
</dbReference>
<dbReference type="SUPFAM" id="SSF56796">
    <property type="entry name" value="Dehydroquinate synthase-like"/>
    <property type="match status" value="1"/>
</dbReference>
<evidence type="ECO:0000256" key="1">
    <source>
        <dbReference type="ARBA" id="ARBA00023002"/>
    </source>
</evidence>
<gene>
    <name evidence="4" type="ORF">EIN_205950</name>
</gene>
<accession>A0A0A1UFG4</accession>
<protein>
    <submittedName>
        <fullName evidence="4">Alcohol dehydrogenase, putative</fullName>
        <ecNumber evidence="4">1.4.1.1</ecNumber>
    </submittedName>
</protein>
<dbReference type="OMA" id="GHWARYV"/>
<dbReference type="GO" id="GO:1990362">
    <property type="term" value="F:butanol dehydrogenase (NAD+) activity"/>
    <property type="evidence" value="ECO:0007669"/>
    <property type="project" value="InterPro"/>
</dbReference>
<dbReference type="InterPro" id="IPR044731">
    <property type="entry name" value="BDH-like"/>
</dbReference>
<dbReference type="InterPro" id="IPR056798">
    <property type="entry name" value="ADH_Fe_C"/>
</dbReference>
<dbReference type="EMBL" id="KB206455">
    <property type="protein sequence ID" value="ELP91628.1"/>
    <property type="molecule type" value="Genomic_DNA"/>
</dbReference>
<evidence type="ECO:0000259" key="2">
    <source>
        <dbReference type="Pfam" id="PF00465"/>
    </source>
</evidence>
<proteinExistence type="predicted"/>
<evidence type="ECO:0000313" key="5">
    <source>
        <dbReference type="Proteomes" id="UP000014680"/>
    </source>
</evidence>
<organism evidence="4 5">
    <name type="scientific">Entamoeba invadens IP1</name>
    <dbReference type="NCBI Taxonomy" id="370355"/>
    <lineage>
        <taxon>Eukaryota</taxon>
        <taxon>Amoebozoa</taxon>
        <taxon>Evosea</taxon>
        <taxon>Archamoebae</taxon>
        <taxon>Mastigamoebida</taxon>
        <taxon>Entamoebidae</taxon>
        <taxon>Entamoeba</taxon>
    </lineage>
</organism>
<dbReference type="AlphaFoldDB" id="A0A0A1UFG4"/>
<dbReference type="RefSeq" id="XP_004258399.1">
    <property type="nucleotide sequence ID" value="XM_004258351.1"/>
</dbReference>
<sequence>MSTFANFIYQSPTLLSYGKGCVSDIATHHFIPEGARVILLYGGGSIKKNGVYDEVKKYVTPVVEFGGIEPNPHYETCMKAVKVIKENNCDFLLAVGGGSVIDATKFIDLALDWTATADPFDMFNDGMMQKVTKPKAKIGVVLTIPATGTETNNLFVVTHFEKKAKVLGCCDYVKPHFACVDPVHSFTLPVNQVRNGVIDAYVHVIEQYIGHYDVSAVVDQFCEGIMRTLVHSGPLTVKDLHDYKSRADFCLAATYALNGILGTGVQQCWAAHLIGHEITTYYGAAHGASLAMSCPAVMKFNKEKNAKKLAQLAERVYGIKNATAQDGIDCTINFFKSVGGITTMTENKYDEQYIETIAEKFKGRKIGAHQDISYEEVKQIFKLMQ</sequence>
<evidence type="ECO:0000313" key="4">
    <source>
        <dbReference type="EMBL" id="ELP91628.1"/>
    </source>
</evidence>
<dbReference type="Proteomes" id="UP000014680">
    <property type="component" value="Unassembled WGS sequence"/>
</dbReference>
<keyword evidence="1 4" id="KW-0560">Oxidoreductase</keyword>
<dbReference type="GO" id="GO:0046872">
    <property type="term" value="F:metal ion binding"/>
    <property type="evidence" value="ECO:0007669"/>
    <property type="project" value="InterPro"/>
</dbReference>
<dbReference type="OrthoDB" id="339764at2759"/>
<feature type="domain" description="Fe-containing alcohol dehydrogenase-like C-terminal" evidence="3">
    <location>
        <begin position="196"/>
        <end position="382"/>
    </location>
</feature>
<dbReference type="PANTHER" id="PTHR43633">
    <property type="entry name" value="ALCOHOL DEHYDROGENASE YQHD"/>
    <property type="match status" value="1"/>
</dbReference>
<dbReference type="Pfam" id="PF25137">
    <property type="entry name" value="ADH_Fe_C"/>
    <property type="match status" value="1"/>
</dbReference>
<dbReference type="VEuPathDB" id="AmoebaDB:EIN_205950"/>
<dbReference type="GO" id="GO:0000286">
    <property type="term" value="F:alanine dehydrogenase activity"/>
    <property type="evidence" value="ECO:0007669"/>
    <property type="project" value="UniProtKB-EC"/>
</dbReference>
<dbReference type="KEGG" id="eiv:EIN_205950"/>
<feature type="domain" description="Alcohol dehydrogenase iron-type/glycerol dehydrogenase GldA" evidence="2">
    <location>
        <begin position="12"/>
        <end position="182"/>
    </location>
</feature>